<evidence type="ECO:0000256" key="1">
    <source>
        <dbReference type="ARBA" id="ARBA00004127"/>
    </source>
</evidence>
<evidence type="ECO:0000256" key="5">
    <source>
        <dbReference type="ARBA" id="ARBA00022989"/>
    </source>
</evidence>
<dbReference type="PANTHER" id="PTHR23519">
    <property type="entry name" value="AUTOPHAGY-RELATED PROTEIN 22"/>
    <property type="match status" value="1"/>
</dbReference>
<evidence type="ECO:0000256" key="7">
    <source>
        <dbReference type="SAM" id="MobiDB-lite"/>
    </source>
</evidence>
<dbReference type="OMA" id="ISTTYMT"/>
<dbReference type="OrthoDB" id="42657at2759"/>
<gene>
    <name evidence="9" type="ORF">THAOC_35396</name>
</gene>
<evidence type="ECO:0000313" key="10">
    <source>
        <dbReference type="Proteomes" id="UP000266841"/>
    </source>
</evidence>
<feature type="transmembrane region" description="Helical" evidence="8">
    <location>
        <begin position="456"/>
        <end position="478"/>
    </location>
</feature>
<comment type="similarity">
    <text evidence="2">Belongs to the ATG22 family.</text>
</comment>
<dbReference type="SUPFAM" id="SSF103473">
    <property type="entry name" value="MFS general substrate transporter"/>
    <property type="match status" value="1"/>
</dbReference>
<evidence type="ECO:0000313" key="9">
    <source>
        <dbReference type="EMBL" id="EJK45964.1"/>
    </source>
</evidence>
<comment type="subcellular location">
    <subcellularLocation>
        <location evidence="1">Endomembrane system</location>
        <topology evidence="1">Multi-pass membrane protein</topology>
    </subcellularLocation>
</comment>
<dbReference type="PANTHER" id="PTHR23519:SF1">
    <property type="entry name" value="AUTOPHAGY-RELATED PROTEIN 22"/>
    <property type="match status" value="1"/>
</dbReference>
<dbReference type="AlphaFoldDB" id="K0R3G0"/>
<proteinExistence type="inferred from homology"/>
<feature type="transmembrane region" description="Helical" evidence="8">
    <location>
        <begin position="336"/>
        <end position="354"/>
    </location>
</feature>
<dbReference type="InterPro" id="IPR024671">
    <property type="entry name" value="Atg22-like"/>
</dbReference>
<keyword evidence="3" id="KW-0813">Transport</keyword>
<dbReference type="GO" id="GO:0012505">
    <property type="term" value="C:endomembrane system"/>
    <property type="evidence" value="ECO:0007669"/>
    <property type="project" value="UniProtKB-SubCell"/>
</dbReference>
<sequence length="496" mass="53871">MRELKHTGPLFYGDPDTRDDEDRSFQDGDSDNDADTPLPSSVPSLFRFESKSPVEATGLAINALARGAVGISTLFLGPALLKLANDAAQENCKAWGDCSDGGRVYGGMRPTSLLTNIGIFSGLFSSLMTPIFGAIVDHTSHRKAVGQFGGILLSLIKGLEVFIGPKTWLAISMLQVLNFVVYQAHLCSVFAYTAELSTNPHDQTTYNARFQQINYLSMLGFLLVVVASSKVFHLDDVQTAKVSQAFAFFGTGIVFSLTWTLFMRPRPALSQTPQNSTLVQAGFCKLRDTSQHIWRHWRAPRFFLMSAMQSESATQALSTVSTTFMKAQLEMSAAEIGQTFFCVFVAGLPGAYLADRMGKAVNPKRSAMVCLCVLIINTTLAATLLTGPETKGRVYMFAGVWGLGLGWLYPTHSALYCTIIPRGQESELMGIYLCSGSVLSFLPPLIFSFLNEIGMSMSVGMMSLNIFFTGGFVCLCLIDYTDACQLALGGIAISKA</sequence>
<dbReference type="InterPro" id="IPR050495">
    <property type="entry name" value="ATG22/LtaA_families"/>
</dbReference>
<dbReference type="Proteomes" id="UP000266841">
    <property type="component" value="Unassembled WGS sequence"/>
</dbReference>
<feature type="transmembrane region" description="Helical" evidence="8">
    <location>
        <begin position="430"/>
        <end position="450"/>
    </location>
</feature>
<protein>
    <recommendedName>
        <fullName evidence="11">Major facilitator superfamily (MFS) profile domain-containing protein</fullName>
    </recommendedName>
</protein>
<feature type="transmembrane region" description="Helical" evidence="8">
    <location>
        <begin position="113"/>
        <end position="132"/>
    </location>
</feature>
<feature type="transmembrane region" description="Helical" evidence="8">
    <location>
        <begin position="245"/>
        <end position="262"/>
    </location>
</feature>
<reference evidence="9 10" key="1">
    <citation type="journal article" date="2012" name="Genome Biol.">
        <title>Genome and low-iron response of an oceanic diatom adapted to chronic iron limitation.</title>
        <authorList>
            <person name="Lommer M."/>
            <person name="Specht M."/>
            <person name="Roy A.S."/>
            <person name="Kraemer L."/>
            <person name="Andreson R."/>
            <person name="Gutowska M.A."/>
            <person name="Wolf J."/>
            <person name="Bergner S.V."/>
            <person name="Schilhabel M.B."/>
            <person name="Klostermeier U.C."/>
            <person name="Beiko R.G."/>
            <person name="Rosenstiel P."/>
            <person name="Hippler M."/>
            <person name="Laroche J."/>
        </authorList>
    </citation>
    <scope>NUCLEOTIDE SEQUENCE [LARGE SCALE GENOMIC DNA]</scope>
    <source>
        <strain evidence="9 10">CCMP1005</strain>
    </source>
</reference>
<feature type="transmembrane region" description="Helical" evidence="8">
    <location>
        <begin position="176"/>
        <end position="193"/>
    </location>
</feature>
<evidence type="ECO:0000256" key="6">
    <source>
        <dbReference type="ARBA" id="ARBA00023136"/>
    </source>
</evidence>
<keyword evidence="10" id="KW-1185">Reference proteome</keyword>
<feature type="region of interest" description="Disordered" evidence="7">
    <location>
        <begin position="1"/>
        <end position="42"/>
    </location>
</feature>
<dbReference type="Gene3D" id="1.20.1250.20">
    <property type="entry name" value="MFS general substrate transporter like domains"/>
    <property type="match status" value="1"/>
</dbReference>
<feature type="transmembrane region" description="Helical" evidence="8">
    <location>
        <begin position="213"/>
        <end position="233"/>
    </location>
</feature>
<feature type="transmembrane region" description="Helical" evidence="8">
    <location>
        <begin position="144"/>
        <end position="164"/>
    </location>
</feature>
<feature type="transmembrane region" description="Helical" evidence="8">
    <location>
        <begin position="392"/>
        <end position="409"/>
    </location>
</feature>
<comment type="caution">
    <text evidence="9">The sequence shown here is derived from an EMBL/GenBank/DDBJ whole genome shotgun (WGS) entry which is preliminary data.</text>
</comment>
<evidence type="ECO:0000256" key="4">
    <source>
        <dbReference type="ARBA" id="ARBA00022692"/>
    </source>
</evidence>
<dbReference type="eggNOG" id="ENOG502SIVZ">
    <property type="taxonomic scope" value="Eukaryota"/>
</dbReference>
<dbReference type="InterPro" id="IPR036259">
    <property type="entry name" value="MFS_trans_sf"/>
</dbReference>
<organism evidence="9 10">
    <name type="scientific">Thalassiosira oceanica</name>
    <name type="common">Marine diatom</name>
    <dbReference type="NCBI Taxonomy" id="159749"/>
    <lineage>
        <taxon>Eukaryota</taxon>
        <taxon>Sar</taxon>
        <taxon>Stramenopiles</taxon>
        <taxon>Ochrophyta</taxon>
        <taxon>Bacillariophyta</taxon>
        <taxon>Coscinodiscophyceae</taxon>
        <taxon>Thalassiosirophycidae</taxon>
        <taxon>Thalassiosirales</taxon>
        <taxon>Thalassiosiraceae</taxon>
        <taxon>Thalassiosira</taxon>
    </lineage>
</organism>
<evidence type="ECO:0000256" key="2">
    <source>
        <dbReference type="ARBA" id="ARBA00006978"/>
    </source>
</evidence>
<accession>K0R3G0</accession>
<evidence type="ECO:0000256" key="3">
    <source>
        <dbReference type="ARBA" id="ARBA00022448"/>
    </source>
</evidence>
<dbReference type="Pfam" id="PF11700">
    <property type="entry name" value="ATG22"/>
    <property type="match status" value="1"/>
</dbReference>
<feature type="transmembrane region" description="Helical" evidence="8">
    <location>
        <begin position="366"/>
        <end position="386"/>
    </location>
</feature>
<keyword evidence="6 8" id="KW-0472">Membrane</keyword>
<keyword evidence="4 8" id="KW-0812">Transmembrane</keyword>
<evidence type="ECO:0008006" key="11">
    <source>
        <dbReference type="Google" id="ProtNLM"/>
    </source>
</evidence>
<dbReference type="EMBL" id="AGNL01048102">
    <property type="protein sequence ID" value="EJK45964.1"/>
    <property type="molecule type" value="Genomic_DNA"/>
</dbReference>
<name>K0R3G0_THAOC</name>
<evidence type="ECO:0000256" key="8">
    <source>
        <dbReference type="SAM" id="Phobius"/>
    </source>
</evidence>
<keyword evidence="5 8" id="KW-1133">Transmembrane helix</keyword>